<feature type="transmembrane region" description="Helical" evidence="1">
    <location>
        <begin position="89"/>
        <end position="114"/>
    </location>
</feature>
<dbReference type="Proteomes" id="UP001597260">
    <property type="component" value="Unassembled WGS sequence"/>
</dbReference>
<gene>
    <name evidence="2" type="ORF">ACFQ4H_17020</name>
</gene>
<comment type="caution">
    <text evidence="2">The sequence shown here is derived from an EMBL/GenBank/DDBJ whole genome shotgun (WGS) entry which is preliminary data.</text>
</comment>
<evidence type="ECO:0008006" key="4">
    <source>
        <dbReference type="Google" id="ProtNLM"/>
    </source>
</evidence>
<keyword evidence="3" id="KW-1185">Reference proteome</keyword>
<keyword evidence="1" id="KW-0472">Membrane</keyword>
<dbReference type="RefSeq" id="WP_377571949.1">
    <property type="nucleotide sequence ID" value="NZ_JBHTMP010000024.1"/>
</dbReference>
<keyword evidence="1" id="KW-1133">Transmembrane helix</keyword>
<sequence length="124" mass="13141">MQPELVDEIVVAYGAGQPVSMIEARYGLTRREIERLVAESLAEDYGGGGVNMPPPASVPRPTAPTMPVAPVVRAPSAIERIVAVLRTPVPLGVLMLVLIAAVLFVCGLTGIVVWSSYRLTSSPF</sequence>
<organism evidence="2 3">
    <name type="scientific">Micromonospora sonneratiae</name>
    <dbReference type="NCBI Taxonomy" id="1184706"/>
    <lineage>
        <taxon>Bacteria</taxon>
        <taxon>Bacillati</taxon>
        <taxon>Actinomycetota</taxon>
        <taxon>Actinomycetes</taxon>
        <taxon>Micromonosporales</taxon>
        <taxon>Micromonosporaceae</taxon>
        <taxon>Micromonospora</taxon>
    </lineage>
</organism>
<evidence type="ECO:0000313" key="2">
    <source>
        <dbReference type="EMBL" id="MFD1322800.1"/>
    </source>
</evidence>
<accession>A0ABW3YG66</accession>
<evidence type="ECO:0000256" key="1">
    <source>
        <dbReference type="SAM" id="Phobius"/>
    </source>
</evidence>
<dbReference type="EMBL" id="JBHTMP010000024">
    <property type="protein sequence ID" value="MFD1322800.1"/>
    <property type="molecule type" value="Genomic_DNA"/>
</dbReference>
<proteinExistence type="predicted"/>
<reference evidence="3" key="1">
    <citation type="journal article" date="2019" name="Int. J. Syst. Evol. Microbiol.">
        <title>The Global Catalogue of Microorganisms (GCM) 10K type strain sequencing project: providing services to taxonomists for standard genome sequencing and annotation.</title>
        <authorList>
            <consortium name="The Broad Institute Genomics Platform"/>
            <consortium name="The Broad Institute Genome Sequencing Center for Infectious Disease"/>
            <person name="Wu L."/>
            <person name="Ma J."/>
        </authorList>
    </citation>
    <scope>NUCLEOTIDE SEQUENCE [LARGE SCALE GENOMIC DNA]</scope>
    <source>
        <strain evidence="3">JCM 31037</strain>
    </source>
</reference>
<name>A0ABW3YG66_9ACTN</name>
<protein>
    <recommendedName>
        <fullName evidence="4">Sigma-70, region 4</fullName>
    </recommendedName>
</protein>
<evidence type="ECO:0000313" key="3">
    <source>
        <dbReference type="Proteomes" id="UP001597260"/>
    </source>
</evidence>
<keyword evidence="1" id="KW-0812">Transmembrane</keyword>